<organism evidence="1">
    <name type="scientific">uncultured Caudovirales phage</name>
    <dbReference type="NCBI Taxonomy" id="2100421"/>
    <lineage>
        <taxon>Viruses</taxon>
        <taxon>Duplodnaviria</taxon>
        <taxon>Heunggongvirae</taxon>
        <taxon>Uroviricota</taxon>
        <taxon>Caudoviricetes</taxon>
        <taxon>Peduoviridae</taxon>
        <taxon>Maltschvirus</taxon>
        <taxon>Maltschvirus maltsch</taxon>
    </lineage>
</organism>
<evidence type="ECO:0000313" key="1">
    <source>
        <dbReference type="EMBL" id="CAB4125821.1"/>
    </source>
</evidence>
<sequence length="202" mass="22023">MIYLVKSLDNKILKLTVATSVPTLPEGLILLGLESEVNPDNIDIEKASFEEVELEAEQQVLVREVQLAQDEVLAQDAILDADGVEIASAIAHQDAVPAHDAIYITVPAVKVMKLVEDSSKVSIIRQANANAILEAIRALRQPLLTAIDHEINIAEDDGADTSALRVYRKALRECTDSLKKVNGDAKLMVESIVASEFVFPTR</sequence>
<accession>A0A6J5KUZ1</accession>
<reference evidence="1" key="1">
    <citation type="submission" date="2020-04" db="EMBL/GenBank/DDBJ databases">
        <authorList>
            <person name="Chiriac C."/>
            <person name="Salcher M."/>
            <person name="Ghai R."/>
            <person name="Kavagutti S V."/>
        </authorList>
    </citation>
    <scope>NUCLEOTIDE SEQUENCE</scope>
</reference>
<dbReference type="EMBL" id="LR796189">
    <property type="protein sequence ID" value="CAB4125821.1"/>
    <property type="molecule type" value="Genomic_DNA"/>
</dbReference>
<name>A0A6J5KUZ1_9CAUD</name>
<proteinExistence type="predicted"/>
<gene>
    <name evidence="1" type="ORF">UFOVP53_241</name>
</gene>
<protein>
    <submittedName>
        <fullName evidence="1">Uncharacterized protein</fullName>
    </submittedName>
</protein>